<accession>A0AAU7V191</accession>
<gene>
    <name evidence="4" type="ORF">RBB84_07890</name>
</gene>
<dbReference type="AlphaFoldDB" id="A0AAU7V191"/>
<proteinExistence type="predicted"/>
<evidence type="ECO:0000256" key="2">
    <source>
        <dbReference type="PROSITE-ProRule" id="PRU00335"/>
    </source>
</evidence>
<dbReference type="PROSITE" id="PS50977">
    <property type="entry name" value="HTH_TETR_2"/>
    <property type="match status" value="1"/>
</dbReference>
<evidence type="ECO:0000259" key="3">
    <source>
        <dbReference type="PROSITE" id="PS50977"/>
    </source>
</evidence>
<dbReference type="EMBL" id="CP132970">
    <property type="protein sequence ID" value="XBW05825.1"/>
    <property type="molecule type" value="Genomic_DNA"/>
</dbReference>
<evidence type="ECO:0000256" key="1">
    <source>
        <dbReference type="ARBA" id="ARBA00023125"/>
    </source>
</evidence>
<protein>
    <submittedName>
        <fullName evidence="4">TetR/AcrR family transcriptional regulator</fullName>
    </submittedName>
</protein>
<sequence length="200" mass="22760">MDISVKDITEAAGIKRPNFYFYFESKDEVLGELVGRAWDDWADRIGGYHRRADESHADNFDRLFGTSYRAWVERDRVMVAGLQAVNYDDKLDARWMSLVTDLDGQLAAQMSRDSDAGAITSLSDDHDGLVTTLTDMIAMAFSRTDRTRRRIESTDTAACYRLRGVMRPVHAPLYYREAVRFSATSSPSFRRALRTARLLG</sequence>
<dbReference type="InterPro" id="IPR001647">
    <property type="entry name" value="HTH_TetR"/>
</dbReference>
<keyword evidence="1 2" id="KW-0238">DNA-binding</keyword>
<reference evidence="4" key="1">
    <citation type="submission" date="2023-08" db="EMBL/GenBank/DDBJ databases">
        <title>The novel hydrolase IpcH responsible for the initial isoprocarb degradation step in Rhodococcus sp. D-6.</title>
        <authorList>
            <person name="Zhu Q."/>
        </authorList>
    </citation>
    <scope>NUCLEOTIDE SEQUENCE</scope>
    <source>
        <strain evidence="4">D-6</strain>
    </source>
</reference>
<dbReference type="RefSeq" id="WP_197481788.1">
    <property type="nucleotide sequence ID" value="NZ_CP132970.1"/>
</dbReference>
<organism evidence="4">
    <name type="scientific">Rhodococcus sp. D-6</name>
    <dbReference type="NCBI Taxonomy" id="1387842"/>
    <lineage>
        <taxon>Bacteria</taxon>
        <taxon>Bacillati</taxon>
        <taxon>Actinomycetota</taxon>
        <taxon>Actinomycetes</taxon>
        <taxon>Mycobacteriales</taxon>
        <taxon>Nocardiaceae</taxon>
        <taxon>Rhodococcus</taxon>
    </lineage>
</organism>
<dbReference type="InterPro" id="IPR036271">
    <property type="entry name" value="Tet_transcr_reg_TetR-rel_C_sf"/>
</dbReference>
<name>A0AAU7V191_9NOCA</name>
<feature type="DNA-binding region" description="H-T-H motif" evidence="2">
    <location>
        <begin position="4"/>
        <end position="23"/>
    </location>
</feature>
<dbReference type="Pfam" id="PF00440">
    <property type="entry name" value="TetR_N"/>
    <property type="match status" value="1"/>
</dbReference>
<dbReference type="SUPFAM" id="SSF48498">
    <property type="entry name" value="Tetracyclin repressor-like, C-terminal domain"/>
    <property type="match status" value="1"/>
</dbReference>
<dbReference type="KEGG" id="rhox:RBB84_07890"/>
<dbReference type="InterPro" id="IPR009057">
    <property type="entry name" value="Homeodomain-like_sf"/>
</dbReference>
<dbReference type="SUPFAM" id="SSF46689">
    <property type="entry name" value="Homeodomain-like"/>
    <property type="match status" value="1"/>
</dbReference>
<dbReference type="GO" id="GO:0003677">
    <property type="term" value="F:DNA binding"/>
    <property type="evidence" value="ECO:0007669"/>
    <property type="project" value="UniProtKB-UniRule"/>
</dbReference>
<evidence type="ECO:0000313" key="4">
    <source>
        <dbReference type="EMBL" id="XBW05825.1"/>
    </source>
</evidence>
<feature type="domain" description="HTH tetR-type" evidence="3">
    <location>
        <begin position="1"/>
        <end position="41"/>
    </location>
</feature>
<dbReference type="Gene3D" id="1.10.357.10">
    <property type="entry name" value="Tetracycline Repressor, domain 2"/>
    <property type="match status" value="1"/>
</dbReference>
<dbReference type="Gene3D" id="1.10.10.60">
    <property type="entry name" value="Homeodomain-like"/>
    <property type="match status" value="1"/>
</dbReference>